<dbReference type="InterPro" id="IPR012341">
    <property type="entry name" value="6hp_glycosidase-like_sf"/>
</dbReference>
<reference evidence="3 4" key="1">
    <citation type="submission" date="2023-02" db="EMBL/GenBank/DDBJ databases">
        <title>Genome sequence of Sphingobacterium sp. KACC 22765.</title>
        <authorList>
            <person name="Kim S."/>
            <person name="Heo J."/>
            <person name="Kwon S.-W."/>
        </authorList>
    </citation>
    <scope>NUCLEOTIDE SEQUENCE [LARGE SCALE GENOMIC DNA]</scope>
    <source>
        <strain evidence="3 4">KACC 22765</strain>
    </source>
</reference>
<keyword evidence="4" id="KW-1185">Reference proteome</keyword>
<evidence type="ECO:0000313" key="4">
    <source>
        <dbReference type="Proteomes" id="UP001221558"/>
    </source>
</evidence>
<dbReference type="EMBL" id="CP117880">
    <property type="protein sequence ID" value="WDF66806.1"/>
    <property type="molecule type" value="Genomic_DNA"/>
</dbReference>
<dbReference type="Gene3D" id="1.50.10.10">
    <property type="match status" value="1"/>
</dbReference>
<dbReference type="InterPro" id="IPR008928">
    <property type="entry name" value="6-hairpin_glycosidase_sf"/>
</dbReference>
<dbReference type="Pfam" id="PF19291">
    <property type="entry name" value="TREH_N"/>
    <property type="match status" value="1"/>
</dbReference>
<dbReference type="RefSeq" id="WP_274265546.1">
    <property type="nucleotide sequence ID" value="NZ_CP117880.1"/>
</dbReference>
<dbReference type="GO" id="GO:0016787">
    <property type="term" value="F:hydrolase activity"/>
    <property type="evidence" value="ECO:0007669"/>
    <property type="project" value="UniProtKB-KW"/>
</dbReference>
<organism evidence="3 4">
    <name type="scientific">Sphingobacterium oryzagri</name>
    <dbReference type="NCBI Taxonomy" id="3025669"/>
    <lineage>
        <taxon>Bacteria</taxon>
        <taxon>Pseudomonadati</taxon>
        <taxon>Bacteroidota</taxon>
        <taxon>Sphingobacteriia</taxon>
        <taxon>Sphingobacteriales</taxon>
        <taxon>Sphingobacteriaceae</taxon>
        <taxon>Sphingobacterium</taxon>
    </lineage>
</organism>
<name>A0ABY7WE63_9SPHI</name>
<keyword evidence="3" id="KW-0378">Hydrolase</keyword>
<dbReference type="Proteomes" id="UP001221558">
    <property type="component" value="Chromosome"/>
</dbReference>
<sequence>MHAQPRIEDLALISDKNTCAIIDKNATVHWYCPERFDSEAVMSSLLDVKKGGYWSVAFADATYVKRYFGEHDSYLRTIFSIGEEQVAVTDCMPVGTAWKGILRVFSSSSKGLTSKLKLSAGYGEQSDQLMRITENTVYFQRSKLYLHSAAQLTIVDHETVVLTVIPEQDCWALLTTSAEIPTKADIAIMLAHTADYWSEIGRHFSYQGLFHQQVHDSLRAIQQLSCGKTGGVLAAATTSLPEVLGGERNYDYRYVWVRDTALITGALSVLDGEIRAEYKFLDFLSKAMEKNPDKCVYPLYTIDHETIDHLTELDLRGYDDSRPVQIGNIAAEQLQLDAAASVLIACQMIYQKYNDTPHWPLIRKITNFISKNWQQPDNGIWEEGKELHYTAGKVFSARALEMMSRYSDDPAEISYWLEQADCIRMFVREKCMTKDGAFANYAGSQDVDVSAALFSIWGYCEANSPEMIATASHLERSYQKSNLYWRSLVEFDSQQEGAFLAGTCWMAHHYAIAGDFNKSEQILHAVAACSTDLGYFSEEYDPVNKIMLGNFDQTFVHSSFICAANGLTCEMKGIRTVVR</sequence>
<evidence type="ECO:0000259" key="1">
    <source>
        <dbReference type="Pfam" id="PF00723"/>
    </source>
</evidence>
<protein>
    <submittedName>
        <fullName evidence="3">Glycoside hydrolase family 15 protein</fullName>
    </submittedName>
</protein>
<dbReference type="SUPFAM" id="SSF48208">
    <property type="entry name" value="Six-hairpin glycosidases"/>
    <property type="match status" value="1"/>
</dbReference>
<evidence type="ECO:0000259" key="2">
    <source>
        <dbReference type="Pfam" id="PF19291"/>
    </source>
</evidence>
<gene>
    <name evidence="3" type="ORF">PQ465_10870</name>
</gene>
<evidence type="ECO:0000313" key="3">
    <source>
        <dbReference type="EMBL" id="WDF66806.1"/>
    </source>
</evidence>
<accession>A0ABY7WE63</accession>
<dbReference type="PANTHER" id="PTHR31616">
    <property type="entry name" value="TREHALASE"/>
    <property type="match status" value="1"/>
</dbReference>
<proteinExistence type="predicted"/>
<dbReference type="InterPro" id="IPR045582">
    <property type="entry name" value="Trehalase-like_N"/>
</dbReference>
<feature type="domain" description="GH15-like" evidence="1">
    <location>
        <begin position="226"/>
        <end position="564"/>
    </location>
</feature>
<dbReference type="PANTHER" id="PTHR31616:SF0">
    <property type="entry name" value="GLUCAN 1,4-ALPHA-GLUCOSIDASE"/>
    <property type="match status" value="1"/>
</dbReference>
<dbReference type="InterPro" id="IPR011613">
    <property type="entry name" value="GH15-like"/>
</dbReference>
<feature type="domain" description="Trehalase-like N-terminal" evidence="2">
    <location>
        <begin position="4"/>
        <end position="93"/>
    </location>
</feature>
<dbReference type="Pfam" id="PF00723">
    <property type="entry name" value="Glyco_hydro_15"/>
    <property type="match status" value="1"/>
</dbReference>